<gene>
    <name evidence="1" type="ORF">ANCCEY_02748</name>
</gene>
<proteinExistence type="predicted"/>
<accession>A0A0D6M6Z2</accession>
<evidence type="ECO:0000313" key="1">
    <source>
        <dbReference type="EMBL" id="EPB78201.1"/>
    </source>
</evidence>
<keyword evidence="2" id="KW-1185">Reference proteome</keyword>
<organism evidence="1 2">
    <name type="scientific">Ancylostoma ceylanicum</name>
    <dbReference type="NCBI Taxonomy" id="53326"/>
    <lineage>
        <taxon>Eukaryota</taxon>
        <taxon>Metazoa</taxon>
        <taxon>Ecdysozoa</taxon>
        <taxon>Nematoda</taxon>
        <taxon>Chromadorea</taxon>
        <taxon>Rhabditida</taxon>
        <taxon>Rhabditina</taxon>
        <taxon>Rhabditomorpha</taxon>
        <taxon>Strongyloidea</taxon>
        <taxon>Ancylostomatidae</taxon>
        <taxon>Ancylostomatinae</taxon>
        <taxon>Ancylostoma</taxon>
    </lineage>
</organism>
<evidence type="ECO:0000313" key="2">
    <source>
        <dbReference type="Proteomes" id="UP000054495"/>
    </source>
</evidence>
<dbReference type="AlphaFoldDB" id="A0A0D6M6Z2"/>
<sequence>MSMWTQLLEGAWGRRHIAFKKISFFSREMKEGVPPSPCVDAHQASPTVFSKTDRACFLGIQHPWIIIEIIEEGCLAEIRAVPTTHELFANKLLEQDKSFMNRTFTIDTNKRERMAEFNIDEALRGYLPRSKSSDARRRSQKARDDTRRACSHSLFSATCKLPSLTGSMAKVENRTCTLRPWSRTQEELRKYKEALK</sequence>
<name>A0A0D6M6Z2_9BILA</name>
<protein>
    <submittedName>
        <fullName evidence="1">Uncharacterized protein</fullName>
    </submittedName>
</protein>
<dbReference type="Proteomes" id="UP000054495">
    <property type="component" value="Unassembled WGS sequence"/>
</dbReference>
<dbReference type="PROSITE" id="PS50096">
    <property type="entry name" value="IQ"/>
    <property type="match status" value="1"/>
</dbReference>
<reference evidence="1 2" key="1">
    <citation type="submission" date="2013-05" db="EMBL/GenBank/DDBJ databases">
        <title>Draft genome of the parasitic nematode Anyclostoma ceylanicum.</title>
        <authorList>
            <person name="Mitreva M."/>
        </authorList>
    </citation>
    <scope>NUCLEOTIDE SEQUENCE [LARGE SCALE GENOMIC DNA]</scope>
</reference>
<dbReference type="EMBL" id="KE124818">
    <property type="protein sequence ID" value="EPB78201.1"/>
    <property type="molecule type" value="Genomic_DNA"/>
</dbReference>